<reference evidence="2" key="1">
    <citation type="submission" date="2023-07" db="EMBL/GenBank/DDBJ databases">
        <authorList>
            <person name="Kim M.K."/>
        </authorList>
    </citation>
    <scope>NUCLEOTIDE SEQUENCE</scope>
    <source>
        <strain evidence="2">CA1-15</strain>
    </source>
</reference>
<protein>
    <submittedName>
        <fullName evidence="2">Uncharacterized protein</fullName>
    </submittedName>
</protein>
<keyword evidence="1" id="KW-0472">Membrane</keyword>
<feature type="transmembrane region" description="Helical" evidence="1">
    <location>
        <begin position="153"/>
        <end position="173"/>
    </location>
</feature>
<keyword evidence="1" id="KW-0812">Transmembrane</keyword>
<sequence length="174" mass="18757">MAAAAPVADITFGWNKGAMATDTTDFDYASAAVPPGALFVAADEPLLVYPSVAAAESHLEAIDVRNGVYPAAYGPNGESYRIKADGDHVVIEPTGESDRPDELSGLLLRYLKATGSTPDATTTFRDLVATVWAIEREFWQEHDPYGDRFGTRISLWGCVGFAVILGPVLYLVFR</sequence>
<keyword evidence="3" id="KW-1185">Reference proteome</keyword>
<comment type="caution">
    <text evidence="2">The sequence shown here is derived from an EMBL/GenBank/DDBJ whole genome shotgun (WGS) entry which is preliminary data.</text>
</comment>
<name>A0ABT8ZYA9_9SPHN</name>
<accession>A0ABT8ZYA9</accession>
<dbReference type="Proteomes" id="UP001176468">
    <property type="component" value="Unassembled WGS sequence"/>
</dbReference>
<dbReference type="EMBL" id="JAUQSZ010000005">
    <property type="protein sequence ID" value="MDO7842560.1"/>
    <property type="molecule type" value="Genomic_DNA"/>
</dbReference>
<organism evidence="2 3">
    <name type="scientific">Sphingomonas immobilis</name>
    <dbReference type="NCBI Taxonomy" id="3063997"/>
    <lineage>
        <taxon>Bacteria</taxon>
        <taxon>Pseudomonadati</taxon>
        <taxon>Pseudomonadota</taxon>
        <taxon>Alphaproteobacteria</taxon>
        <taxon>Sphingomonadales</taxon>
        <taxon>Sphingomonadaceae</taxon>
        <taxon>Sphingomonas</taxon>
    </lineage>
</organism>
<proteinExistence type="predicted"/>
<evidence type="ECO:0000256" key="1">
    <source>
        <dbReference type="SAM" id="Phobius"/>
    </source>
</evidence>
<gene>
    <name evidence="2" type="ORF">Q5H94_09495</name>
</gene>
<keyword evidence="1" id="KW-1133">Transmembrane helix</keyword>
<dbReference type="RefSeq" id="WP_304561017.1">
    <property type="nucleotide sequence ID" value="NZ_JAUQSZ010000005.1"/>
</dbReference>
<evidence type="ECO:0000313" key="2">
    <source>
        <dbReference type="EMBL" id="MDO7842560.1"/>
    </source>
</evidence>
<evidence type="ECO:0000313" key="3">
    <source>
        <dbReference type="Proteomes" id="UP001176468"/>
    </source>
</evidence>